<proteinExistence type="inferred from homology"/>
<comment type="catalytic activity">
    <reaction evidence="7">
        <text>5-(methylsulfanyl)-D-ribose + ATP = 5-(methylsulfanyl)-alpha-D-ribose 1-phosphate + ADP + H(+)</text>
        <dbReference type="Rhea" id="RHEA:22312"/>
        <dbReference type="ChEBI" id="CHEBI:15378"/>
        <dbReference type="ChEBI" id="CHEBI:30616"/>
        <dbReference type="ChEBI" id="CHEBI:58533"/>
        <dbReference type="ChEBI" id="CHEBI:78440"/>
        <dbReference type="ChEBI" id="CHEBI:456216"/>
        <dbReference type="EC" id="2.7.1.100"/>
    </reaction>
</comment>
<keyword evidence="10" id="KW-1185">Reference proteome</keyword>
<dbReference type="GO" id="GO:0019509">
    <property type="term" value="P:L-methionine salvage from methylthioadenosine"/>
    <property type="evidence" value="ECO:0007669"/>
    <property type="project" value="UniProtKB-UniRule"/>
</dbReference>
<evidence type="ECO:0000259" key="8">
    <source>
        <dbReference type="Pfam" id="PF01636"/>
    </source>
</evidence>
<keyword evidence="7" id="KW-0486">Methionine biosynthesis</keyword>
<dbReference type="InterPro" id="IPR009212">
    <property type="entry name" value="Methylthioribose_kinase"/>
</dbReference>
<dbReference type="AlphaFoldDB" id="A0A5R9F5I6"/>
<evidence type="ECO:0000313" key="10">
    <source>
        <dbReference type="Proteomes" id="UP000308230"/>
    </source>
</evidence>
<dbReference type="GO" id="GO:0046522">
    <property type="term" value="F:S-methyl-5-thioribose kinase activity"/>
    <property type="evidence" value="ECO:0007669"/>
    <property type="project" value="UniProtKB-UniRule"/>
</dbReference>
<gene>
    <name evidence="7" type="primary">mtnK</name>
    <name evidence="9" type="ORF">FCL54_07185</name>
</gene>
<feature type="binding site" evidence="7">
    <location>
        <position position="43"/>
    </location>
    <ligand>
        <name>ATP</name>
        <dbReference type="ChEBI" id="CHEBI:30616"/>
    </ligand>
</feature>
<comment type="pathway">
    <text evidence="7">Amino-acid biosynthesis; L-methionine biosynthesis via salvage pathway; S-methyl-5-thio-alpha-D-ribose 1-phosphate from S-methyl-5'-thioadenosine (hydrolase route): step 2/2.</text>
</comment>
<dbReference type="EMBL" id="SWLG01000004">
    <property type="protein sequence ID" value="TLS38301.1"/>
    <property type="molecule type" value="Genomic_DNA"/>
</dbReference>
<evidence type="ECO:0000256" key="4">
    <source>
        <dbReference type="ARBA" id="ARBA00022741"/>
    </source>
</evidence>
<sequence>MITKQTAYEPFTTDSVVDYLKQRELINPESPVVCEEIGDGNLNYVFRVTATDSNRSLIVKQALPYAKVVGESWPLTLDRARIESESLLQAAKVVPELVPAVYENNPVLASTVMEDLSSHTVLRKGLIEGKRYPELAKHIGTYLAYTLFYSSDFGLEPAAKKELATRFVNPDLCNITEDLVFTDPFFDHETNDFPEALRPDVEEIWADDNLKLEAAKLKQLFLTKGEALIHGDLHTGSVFVTEGSTKVIDPEFAFLGPIGFDVGAFIANLILNYLSQEARLTDTSERNEFQDYLLAVIKETWEVFTETFSGLWKQDGKGAFITVPGYLDYVLSQILQETVGFAGCKIIRRTIGLSHVEDIDGIENSEARINVQRAALQVGRKLILKRESQEKIEDVIALVRGAGNE</sequence>
<dbReference type="Pfam" id="PF01636">
    <property type="entry name" value="APH"/>
    <property type="match status" value="1"/>
</dbReference>
<feature type="binding site" evidence="7">
    <location>
        <begin position="249"/>
        <end position="251"/>
    </location>
    <ligand>
        <name>ATP</name>
        <dbReference type="ChEBI" id="CHEBI:30616"/>
    </ligand>
</feature>
<feature type="domain" description="Aminoglycoside phosphotransferase" evidence="8">
    <location>
        <begin position="34"/>
        <end position="266"/>
    </location>
</feature>
<dbReference type="Proteomes" id="UP000308230">
    <property type="component" value="Unassembled WGS sequence"/>
</dbReference>
<dbReference type="UniPathway" id="UPA00904">
    <property type="reaction ID" value="UER00872"/>
</dbReference>
<comment type="similarity">
    <text evidence="1 7">Belongs to the methylthioribose kinase family.</text>
</comment>
<dbReference type="NCBIfam" id="TIGR01767">
    <property type="entry name" value="MTRK"/>
    <property type="match status" value="1"/>
</dbReference>
<dbReference type="PIRSF" id="PIRSF031134">
    <property type="entry name" value="MTRK"/>
    <property type="match status" value="1"/>
</dbReference>
<keyword evidence="5 7" id="KW-0418">Kinase</keyword>
<feature type="binding site" evidence="7">
    <location>
        <position position="60"/>
    </location>
    <ligand>
        <name>ATP</name>
        <dbReference type="ChEBI" id="CHEBI:30616"/>
    </ligand>
</feature>
<dbReference type="RefSeq" id="WP_138124795.1">
    <property type="nucleotide sequence ID" value="NZ_SWLG01000004.1"/>
</dbReference>
<evidence type="ECO:0000256" key="5">
    <source>
        <dbReference type="ARBA" id="ARBA00022777"/>
    </source>
</evidence>
<evidence type="ECO:0000313" key="9">
    <source>
        <dbReference type="EMBL" id="TLS38301.1"/>
    </source>
</evidence>
<name>A0A5R9F5I6_9BACL</name>
<feature type="binding site" evidence="7">
    <location>
        <position position="232"/>
    </location>
    <ligand>
        <name>substrate</name>
    </ligand>
</feature>
<dbReference type="PANTHER" id="PTHR34273:SF2">
    <property type="entry name" value="METHYLTHIORIBOSE KINASE"/>
    <property type="match status" value="1"/>
</dbReference>
<accession>A0A5R9F5I6</accession>
<evidence type="ECO:0000256" key="7">
    <source>
        <dbReference type="HAMAP-Rule" id="MF_01683"/>
    </source>
</evidence>
<keyword evidence="4 7" id="KW-0547">Nucleotide-binding</keyword>
<dbReference type="Gene3D" id="3.30.200.20">
    <property type="entry name" value="Phosphorylase Kinase, domain 1"/>
    <property type="match status" value="1"/>
</dbReference>
<dbReference type="Gene3D" id="3.90.1200.10">
    <property type="match status" value="1"/>
</dbReference>
<comment type="subunit">
    <text evidence="2 7">Homodimer.</text>
</comment>
<keyword evidence="7" id="KW-0028">Amino-acid biosynthesis</keyword>
<protein>
    <recommendedName>
        <fullName evidence="7">Methylthioribose kinase</fullName>
        <shortName evidence="7">MTR kinase</shortName>
        <ecNumber evidence="7">2.7.1.100</ecNumber>
    </recommendedName>
</protein>
<feature type="binding site" evidence="7">
    <location>
        <begin position="114"/>
        <end position="116"/>
    </location>
    <ligand>
        <name>ATP</name>
        <dbReference type="ChEBI" id="CHEBI:30616"/>
    </ligand>
</feature>
<evidence type="ECO:0000256" key="6">
    <source>
        <dbReference type="ARBA" id="ARBA00022840"/>
    </source>
</evidence>
<keyword evidence="3 7" id="KW-0808">Transferase</keyword>
<comment type="function">
    <text evidence="7">Catalyzes the phosphorylation of methylthioribose into methylthioribose-1-phosphate.</text>
</comment>
<dbReference type="GO" id="GO:0005524">
    <property type="term" value="F:ATP binding"/>
    <property type="evidence" value="ECO:0007669"/>
    <property type="project" value="UniProtKB-UniRule"/>
</dbReference>
<comment type="caution">
    <text evidence="9">The sequence shown here is derived from an EMBL/GenBank/DDBJ whole genome shotgun (WGS) entry which is preliminary data.</text>
</comment>
<organism evidence="9 10">
    <name type="scientific">Exobacillus caeni</name>
    <dbReference type="NCBI Taxonomy" id="2574798"/>
    <lineage>
        <taxon>Bacteria</taxon>
        <taxon>Bacillati</taxon>
        <taxon>Bacillota</taxon>
        <taxon>Bacilli</taxon>
        <taxon>Bacillales</taxon>
        <taxon>Guptibacillaceae</taxon>
        <taxon>Exobacillus</taxon>
    </lineage>
</organism>
<dbReference type="SUPFAM" id="SSF56112">
    <property type="entry name" value="Protein kinase-like (PK-like)"/>
    <property type="match status" value="1"/>
</dbReference>
<dbReference type="EC" id="2.7.1.100" evidence="7"/>
<keyword evidence="6 7" id="KW-0067">ATP-binding</keyword>
<dbReference type="OrthoDB" id="9777791at2"/>
<dbReference type="InterPro" id="IPR002575">
    <property type="entry name" value="Aminoglycoside_PTrfase"/>
</dbReference>
<feature type="binding site" evidence="7">
    <location>
        <position position="348"/>
    </location>
    <ligand>
        <name>substrate</name>
    </ligand>
</feature>
<evidence type="ECO:0000256" key="3">
    <source>
        <dbReference type="ARBA" id="ARBA00022679"/>
    </source>
</evidence>
<evidence type="ECO:0000256" key="2">
    <source>
        <dbReference type="ARBA" id="ARBA00011738"/>
    </source>
</evidence>
<dbReference type="PANTHER" id="PTHR34273">
    <property type="entry name" value="METHYLTHIORIBOSE KINASE"/>
    <property type="match status" value="1"/>
</dbReference>
<reference evidence="9 10" key="1">
    <citation type="submission" date="2019-04" db="EMBL/GenBank/DDBJ databases">
        <title>Bacillus caeni sp. nov., a bacterium isolated from mangrove sediment.</title>
        <authorList>
            <person name="Huang H."/>
            <person name="Mo K."/>
            <person name="Hu Y."/>
        </authorList>
    </citation>
    <scope>NUCLEOTIDE SEQUENCE [LARGE SCALE GENOMIC DNA]</scope>
    <source>
        <strain evidence="9 10">HB172195</strain>
    </source>
</reference>
<dbReference type="HAMAP" id="MF_01683">
    <property type="entry name" value="Salvage_MtnK"/>
    <property type="match status" value="1"/>
</dbReference>
<evidence type="ECO:0000256" key="1">
    <source>
        <dbReference type="ARBA" id="ARBA00010165"/>
    </source>
</evidence>
<dbReference type="InterPro" id="IPR011009">
    <property type="entry name" value="Kinase-like_dom_sf"/>
</dbReference>